<gene>
    <name evidence="7" type="ORF">BKA15_004026</name>
</gene>
<dbReference type="InterPro" id="IPR016167">
    <property type="entry name" value="FAD-bd_PCMH_sub1"/>
</dbReference>
<dbReference type="SUPFAM" id="SSF56176">
    <property type="entry name" value="FAD-binding/transporter-associated domain-like"/>
    <property type="match status" value="1"/>
</dbReference>
<feature type="domain" description="FAD-binding PCMH-type" evidence="6">
    <location>
        <begin position="26"/>
        <end position="195"/>
    </location>
</feature>
<evidence type="ECO:0000256" key="1">
    <source>
        <dbReference type="ARBA" id="ARBA00001974"/>
    </source>
</evidence>
<sequence>MTTETIDLIRPGDPDYDQRRTGFQTFNPLRPDLIATPADTDELTAAVRYAKAQGLPIAVQATGHGSPGRTDGGLLINTSRLTGVTIDPERRTAWVAAGTRWDQVVAAAAEHGLAGLAGNARSVGTVSYTVGGGIGPLARRYGFAADHVNRVELITADGERTMITADSDPDLFWAVRGGGGNFGVVAGIEIGLFPQRELYGGSLFFDTPLIGSGLAAWYDWLQTLPDEVTSTAVVVPLPDLPVLPPPLRGKHVLSIRATSTGPADQAEELFRGLGAIGDPLLGGFRTLPYAEIATINNDPTDPSPHRTRGTLLDGLDQGTIEKLIKAAGPGSERPPVLELRHLGGALARPPAVPNAVGNRDAAFTASMIIGLSSAEPEQTELDRVTATQERVLEALSAHDTGGRHFTFLGAGATEADVRATFEPDAWDRLTKIKSRVDPDNVFRYNANIPPA</sequence>
<dbReference type="PROSITE" id="PS00862">
    <property type="entry name" value="OX2_COVAL_FAD"/>
    <property type="match status" value="1"/>
</dbReference>
<dbReference type="SUPFAM" id="SSF55103">
    <property type="entry name" value="FAD-linked oxidases, C-terminal domain"/>
    <property type="match status" value="1"/>
</dbReference>
<dbReference type="Gene3D" id="3.30.465.10">
    <property type="match status" value="1"/>
</dbReference>
<organism evidence="7 8">
    <name type="scientific">Microlunatus parietis</name>
    <dbReference type="NCBI Taxonomy" id="682979"/>
    <lineage>
        <taxon>Bacteria</taxon>
        <taxon>Bacillati</taxon>
        <taxon>Actinomycetota</taxon>
        <taxon>Actinomycetes</taxon>
        <taxon>Propionibacteriales</taxon>
        <taxon>Propionibacteriaceae</taxon>
        <taxon>Microlunatus</taxon>
    </lineage>
</organism>
<proteinExistence type="inferred from homology"/>
<dbReference type="GO" id="GO:0016491">
    <property type="term" value="F:oxidoreductase activity"/>
    <property type="evidence" value="ECO:0007669"/>
    <property type="project" value="UniProtKB-KW"/>
</dbReference>
<dbReference type="InterPro" id="IPR050416">
    <property type="entry name" value="FAD-linked_Oxidoreductase"/>
</dbReference>
<protein>
    <submittedName>
        <fullName evidence="7">FAD/FMN-containing dehydrogenase</fullName>
    </submittedName>
</protein>
<dbReference type="Pfam" id="PF01565">
    <property type="entry name" value="FAD_binding_4"/>
    <property type="match status" value="1"/>
</dbReference>
<evidence type="ECO:0000256" key="5">
    <source>
        <dbReference type="ARBA" id="ARBA00023002"/>
    </source>
</evidence>
<comment type="caution">
    <text evidence="7">The sequence shown here is derived from an EMBL/GenBank/DDBJ whole genome shotgun (WGS) entry which is preliminary data.</text>
</comment>
<dbReference type="PROSITE" id="PS51387">
    <property type="entry name" value="FAD_PCMH"/>
    <property type="match status" value="1"/>
</dbReference>
<dbReference type="GO" id="GO:0071949">
    <property type="term" value="F:FAD binding"/>
    <property type="evidence" value="ECO:0007669"/>
    <property type="project" value="InterPro"/>
</dbReference>
<comment type="similarity">
    <text evidence="2">Belongs to the oxygen-dependent FAD-linked oxidoreductase family.</text>
</comment>
<keyword evidence="8" id="KW-1185">Reference proteome</keyword>
<evidence type="ECO:0000259" key="6">
    <source>
        <dbReference type="PROSITE" id="PS51387"/>
    </source>
</evidence>
<evidence type="ECO:0000256" key="3">
    <source>
        <dbReference type="ARBA" id="ARBA00022630"/>
    </source>
</evidence>
<evidence type="ECO:0000313" key="8">
    <source>
        <dbReference type="Proteomes" id="UP000569914"/>
    </source>
</evidence>
<dbReference type="RefSeq" id="WP_179753676.1">
    <property type="nucleotide sequence ID" value="NZ_JACCBU010000001.1"/>
</dbReference>
<dbReference type="EMBL" id="JACCBU010000001">
    <property type="protein sequence ID" value="NYE72697.1"/>
    <property type="molecule type" value="Genomic_DNA"/>
</dbReference>
<comment type="cofactor">
    <cofactor evidence="1">
        <name>FAD</name>
        <dbReference type="ChEBI" id="CHEBI:57692"/>
    </cofactor>
</comment>
<dbReference type="InterPro" id="IPR016166">
    <property type="entry name" value="FAD-bd_PCMH"/>
</dbReference>
<keyword evidence="3" id="KW-0285">Flavoprotein</keyword>
<keyword evidence="4" id="KW-0274">FAD</keyword>
<dbReference type="InterPro" id="IPR016164">
    <property type="entry name" value="FAD-linked_Oxase-like_C"/>
</dbReference>
<dbReference type="PANTHER" id="PTHR42973:SF39">
    <property type="entry name" value="FAD-BINDING PCMH-TYPE DOMAIN-CONTAINING PROTEIN"/>
    <property type="match status" value="1"/>
</dbReference>
<dbReference type="InterPro" id="IPR006094">
    <property type="entry name" value="Oxid_FAD_bind_N"/>
</dbReference>
<dbReference type="InterPro" id="IPR016169">
    <property type="entry name" value="FAD-bd_PCMH_sub2"/>
</dbReference>
<dbReference type="InterPro" id="IPR036318">
    <property type="entry name" value="FAD-bd_PCMH-like_sf"/>
</dbReference>
<keyword evidence="5" id="KW-0560">Oxidoreductase</keyword>
<dbReference type="Gene3D" id="3.30.43.10">
    <property type="entry name" value="Uridine Diphospho-n-acetylenolpyruvylglucosamine Reductase, domain 2"/>
    <property type="match status" value="1"/>
</dbReference>
<dbReference type="Gene3D" id="3.40.462.20">
    <property type="match status" value="1"/>
</dbReference>
<dbReference type="InterPro" id="IPR012951">
    <property type="entry name" value="BBE"/>
</dbReference>
<dbReference type="PANTHER" id="PTHR42973">
    <property type="entry name" value="BINDING OXIDOREDUCTASE, PUTATIVE (AFU_ORTHOLOGUE AFUA_1G17690)-RELATED"/>
    <property type="match status" value="1"/>
</dbReference>
<evidence type="ECO:0000256" key="2">
    <source>
        <dbReference type="ARBA" id="ARBA00005466"/>
    </source>
</evidence>
<accession>A0A7Y9I9L6</accession>
<evidence type="ECO:0000256" key="4">
    <source>
        <dbReference type="ARBA" id="ARBA00022827"/>
    </source>
</evidence>
<evidence type="ECO:0000313" key="7">
    <source>
        <dbReference type="EMBL" id="NYE72697.1"/>
    </source>
</evidence>
<dbReference type="Proteomes" id="UP000569914">
    <property type="component" value="Unassembled WGS sequence"/>
</dbReference>
<dbReference type="AlphaFoldDB" id="A0A7Y9I9L6"/>
<name>A0A7Y9I9L6_9ACTN</name>
<dbReference type="Pfam" id="PF08031">
    <property type="entry name" value="BBE"/>
    <property type="match status" value="1"/>
</dbReference>
<dbReference type="InterPro" id="IPR006093">
    <property type="entry name" value="Oxy_OxRdtase_FAD_BS"/>
</dbReference>
<reference evidence="7 8" key="1">
    <citation type="submission" date="2020-07" db="EMBL/GenBank/DDBJ databases">
        <title>Sequencing the genomes of 1000 actinobacteria strains.</title>
        <authorList>
            <person name="Klenk H.-P."/>
        </authorList>
    </citation>
    <scope>NUCLEOTIDE SEQUENCE [LARGE SCALE GENOMIC DNA]</scope>
    <source>
        <strain evidence="7 8">DSM 22083</strain>
    </source>
</reference>